<feature type="chain" id="PRO_5012272426" evidence="2">
    <location>
        <begin position="20"/>
        <end position="55"/>
    </location>
</feature>
<evidence type="ECO:0000256" key="1">
    <source>
        <dbReference type="SAM" id="MobiDB-lite"/>
    </source>
</evidence>
<feature type="region of interest" description="Disordered" evidence="1">
    <location>
        <begin position="28"/>
        <end position="55"/>
    </location>
</feature>
<name>A0A1J1HKT6_9DIPT</name>
<gene>
    <name evidence="3" type="ORF">CLUMA_CG002408</name>
</gene>
<evidence type="ECO:0000313" key="3">
    <source>
        <dbReference type="EMBL" id="CRK88672.1"/>
    </source>
</evidence>
<feature type="signal peptide" evidence="2">
    <location>
        <begin position="1"/>
        <end position="19"/>
    </location>
</feature>
<dbReference type="AlphaFoldDB" id="A0A1J1HKT6"/>
<sequence length="55" mass="6280">MKILQFIFLIILFITAVTSIPCRTRAPVVEEVEPQPERHRREASNNDGGPRRGGY</sequence>
<dbReference type="Proteomes" id="UP000183832">
    <property type="component" value="Unassembled WGS sequence"/>
</dbReference>
<proteinExistence type="predicted"/>
<protein>
    <submittedName>
        <fullName evidence="3">CLUMA_CG002408, isoform A</fullName>
    </submittedName>
</protein>
<evidence type="ECO:0000313" key="4">
    <source>
        <dbReference type="Proteomes" id="UP000183832"/>
    </source>
</evidence>
<evidence type="ECO:0000256" key="2">
    <source>
        <dbReference type="SAM" id="SignalP"/>
    </source>
</evidence>
<dbReference type="EMBL" id="CVRI01000009">
    <property type="protein sequence ID" value="CRK88672.1"/>
    <property type="molecule type" value="Genomic_DNA"/>
</dbReference>
<reference evidence="3 4" key="1">
    <citation type="submission" date="2015-04" db="EMBL/GenBank/DDBJ databases">
        <authorList>
            <person name="Syromyatnikov M.Y."/>
            <person name="Popov V.N."/>
        </authorList>
    </citation>
    <scope>NUCLEOTIDE SEQUENCE [LARGE SCALE GENOMIC DNA]</scope>
</reference>
<feature type="compositionally biased region" description="Basic and acidic residues" evidence="1">
    <location>
        <begin position="35"/>
        <end position="44"/>
    </location>
</feature>
<accession>A0A1J1HKT6</accession>
<organism evidence="3 4">
    <name type="scientific">Clunio marinus</name>
    <dbReference type="NCBI Taxonomy" id="568069"/>
    <lineage>
        <taxon>Eukaryota</taxon>
        <taxon>Metazoa</taxon>
        <taxon>Ecdysozoa</taxon>
        <taxon>Arthropoda</taxon>
        <taxon>Hexapoda</taxon>
        <taxon>Insecta</taxon>
        <taxon>Pterygota</taxon>
        <taxon>Neoptera</taxon>
        <taxon>Endopterygota</taxon>
        <taxon>Diptera</taxon>
        <taxon>Nematocera</taxon>
        <taxon>Chironomoidea</taxon>
        <taxon>Chironomidae</taxon>
        <taxon>Clunio</taxon>
    </lineage>
</organism>
<keyword evidence="2" id="KW-0732">Signal</keyword>
<keyword evidence="4" id="KW-1185">Reference proteome</keyword>